<reference evidence="6 7" key="1">
    <citation type="submission" date="2020-06" db="EMBL/GenBank/DDBJ databases">
        <title>Genome sequence of 2 isolates from Red Sea Mangroves.</title>
        <authorList>
            <person name="Sefrji F."/>
            <person name="Michoud G."/>
            <person name="Merlino G."/>
            <person name="Daffonchio D."/>
        </authorList>
    </citation>
    <scope>NUCLEOTIDE SEQUENCE [LARGE SCALE GENOMIC DNA]</scope>
    <source>
        <strain evidence="6 7">R1DC25</strain>
    </source>
</reference>
<evidence type="ECO:0000313" key="6">
    <source>
        <dbReference type="EMBL" id="QPC44221.1"/>
    </source>
</evidence>
<dbReference type="Pfam" id="PF12399">
    <property type="entry name" value="BCA_ABC_TP_C"/>
    <property type="match status" value="1"/>
</dbReference>
<dbReference type="PROSITE" id="PS00211">
    <property type="entry name" value="ABC_TRANSPORTER_1"/>
    <property type="match status" value="1"/>
</dbReference>
<dbReference type="PANTHER" id="PTHR45772">
    <property type="entry name" value="CONSERVED COMPONENT OF ABC TRANSPORTER FOR NATURAL AMINO ACIDS-RELATED"/>
    <property type="match status" value="1"/>
</dbReference>
<dbReference type="InterPro" id="IPR027417">
    <property type="entry name" value="P-loop_NTPase"/>
</dbReference>
<dbReference type="InterPro" id="IPR032823">
    <property type="entry name" value="BCA_ABC_TP_C"/>
</dbReference>
<dbReference type="InterPro" id="IPR017871">
    <property type="entry name" value="ABC_transporter-like_CS"/>
</dbReference>
<dbReference type="GO" id="GO:0005524">
    <property type="term" value="F:ATP binding"/>
    <property type="evidence" value="ECO:0007669"/>
    <property type="project" value="UniProtKB-KW"/>
</dbReference>
<dbReference type="InterPro" id="IPR003439">
    <property type="entry name" value="ABC_transporter-like_ATP-bd"/>
</dbReference>
<evidence type="ECO:0000256" key="4">
    <source>
        <dbReference type="ARBA" id="ARBA00022840"/>
    </source>
</evidence>
<keyword evidence="4 6" id="KW-0067">ATP-binding</keyword>
<dbReference type="AlphaFoldDB" id="A0A7S8HD16"/>
<dbReference type="Pfam" id="PF00005">
    <property type="entry name" value="ABC_tran"/>
    <property type="match status" value="1"/>
</dbReference>
<dbReference type="RefSeq" id="WP_213161587.1">
    <property type="nucleotide sequence ID" value="NZ_CP058214.1"/>
</dbReference>
<keyword evidence="3" id="KW-0547">Nucleotide-binding</keyword>
<dbReference type="CDD" id="cd03219">
    <property type="entry name" value="ABC_Mj1267_LivG_branched"/>
    <property type="match status" value="1"/>
</dbReference>
<name>A0A7S8HD16_9HYPH</name>
<sequence length="252" mass="26874">MTFAANDISMRFGGFLALDHVSIEMGESDLVGLIGPNGAGKSTLFAVASGFETASGGRVVFKGQDVTALSPAARARLGLGRTFQVPREFTHLSVLDNLVVAAPGQLGERLVNVFLRPGDIARQRAEIVEKAEGIADFLNLARVIDQPSGKLSGGQKKLLELGRVLMLDPALILLDEPFAGVNPVLVGEISERIGELNGRGVGFLVVEHNLQALSDLVRRMYVMDRGRIIAEGTPDEVLARDAVREAYMGGVV</sequence>
<evidence type="ECO:0000256" key="3">
    <source>
        <dbReference type="ARBA" id="ARBA00022741"/>
    </source>
</evidence>
<gene>
    <name evidence="6" type="ORF">HW532_16870</name>
</gene>
<keyword evidence="7" id="KW-1185">Reference proteome</keyword>
<protein>
    <submittedName>
        <fullName evidence="6">ABC transporter ATP-binding protein</fullName>
    </submittedName>
</protein>
<keyword evidence="2" id="KW-0813">Transport</keyword>
<dbReference type="SUPFAM" id="SSF52540">
    <property type="entry name" value="P-loop containing nucleoside triphosphate hydrolases"/>
    <property type="match status" value="1"/>
</dbReference>
<proteinExistence type="inferred from homology"/>
<dbReference type="Proteomes" id="UP000593594">
    <property type="component" value="Chromosome"/>
</dbReference>
<dbReference type="GO" id="GO:0016887">
    <property type="term" value="F:ATP hydrolysis activity"/>
    <property type="evidence" value="ECO:0007669"/>
    <property type="project" value="InterPro"/>
</dbReference>
<dbReference type="PANTHER" id="PTHR45772:SF9">
    <property type="entry name" value="CONSERVED COMPONENT OF ABC TRANSPORTER FOR NATURAL AMINO ACIDS"/>
    <property type="match status" value="1"/>
</dbReference>
<accession>A0A7S8HD16</accession>
<organism evidence="6 7">
    <name type="scientific">Kaustia mangrovi</name>
    <dbReference type="NCBI Taxonomy" id="2593653"/>
    <lineage>
        <taxon>Bacteria</taxon>
        <taxon>Pseudomonadati</taxon>
        <taxon>Pseudomonadota</taxon>
        <taxon>Alphaproteobacteria</taxon>
        <taxon>Hyphomicrobiales</taxon>
        <taxon>Parvibaculaceae</taxon>
        <taxon>Kaustia</taxon>
    </lineage>
</organism>
<evidence type="ECO:0000256" key="2">
    <source>
        <dbReference type="ARBA" id="ARBA00022448"/>
    </source>
</evidence>
<evidence type="ECO:0000259" key="5">
    <source>
        <dbReference type="PROSITE" id="PS50893"/>
    </source>
</evidence>
<dbReference type="InterPro" id="IPR051120">
    <property type="entry name" value="ABC_AA/LPS_Transport"/>
</dbReference>
<dbReference type="PROSITE" id="PS50893">
    <property type="entry name" value="ABC_TRANSPORTER_2"/>
    <property type="match status" value="1"/>
</dbReference>
<dbReference type="GO" id="GO:0005886">
    <property type="term" value="C:plasma membrane"/>
    <property type="evidence" value="ECO:0007669"/>
    <property type="project" value="TreeGrafter"/>
</dbReference>
<feature type="domain" description="ABC transporter" evidence="5">
    <location>
        <begin position="3"/>
        <end position="250"/>
    </location>
</feature>
<dbReference type="KEGG" id="kmn:HW532_16870"/>
<comment type="similarity">
    <text evidence="1">Belongs to the ABC transporter superfamily.</text>
</comment>
<dbReference type="Gene3D" id="3.40.50.300">
    <property type="entry name" value="P-loop containing nucleotide triphosphate hydrolases"/>
    <property type="match status" value="1"/>
</dbReference>
<evidence type="ECO:0000313" key="7">
    <source>
        <dbReference type="Proteomes" id="UP000593594"/>
    </source>
</evidence>
<evidence type="ECO:0000256" key="1">
    <source>
        <dbReference type="ARBA" id="ARBA00005417"/>
    </source>
</evidence>
<dbReference type="EMBL" id="CP058214">
    <property type="protein sequence ID" value="QPC44221.1"/>
    <property type="molecule type" value="Genomic_DNA"/>
</dbReference>